<dbReference type="InterPro" id="IPR046341">
    <property type="entry name" value="SET_dom_sf"/>
</dbReference>
<evidence type="ECO:0000259" key="1">
    <source>
        <dbReference type="PROSITE" id="PS50280"/>
    </source>
</evidence>
<dbReference type="Gene3D" id="1.25.40.10">
    <property type="entry name" value="Tetratricopeptide repeat domain"/>
    <property type="match status" value="1"/>
</dbReference>
<dbReference type="PANTHER" id="PTHR47643:SF2">
    <property type="entry name" value="TPR DOMAIN PROTEIN (AFU_ORTHOLOGUE AFUA_5G12710)"/>
    <property type="match status" value="1"/>
</dbReference>
<dbReference type="SUPFAM" id="SSF82199">
    <property type="entry name" value="SET domain"/>
    <property type="match status" value="1"/>
</dbReference>
<dbReference type="Pfam" id="PF00856">
    <property type="entry name" value="SET"/>
    <property type="match status" value="1"/>
</dbReference>
<dbReference type="AlphaFoldDB" id="A0AA88QEL9"/>
<dbReference type="PANTHER" id="PTHR47643">
    <property type="entry name" value="TPR DOMAIN PROTEIN (AFU_ORTHOLOGUE AFUA_5G12710)"/>
    <property type="match status" value="1"/>
</dbReference>
<dbReference type="InterPro" id="IPR011990">
    <property type="entry name" value="TPR-like_helical_dom_sf"/>
</dbReference>
<gene>
    <name evidence="2" type="ORF">RJ640_007899</name>
</gene>
<comment type="caution">
    <text evidence="2">The sequence shown here is derived from an EMBL/GenBank/DDBJ whole genome shotgun (WGS) entry which is preliminary data.</text>
</comment>
<evidence type="ECO:0000313" key="3">
    <source>
        <dbReference type="Proteomes" id="UP001187471"/>
    </source>
</evidence>
<feature type="domain" description="SET" evidence="1">
    <location>
        <begin position="181"/>
        <end position="368"/>
    </location>
</feature>
<accession>A0AA88QEL9</accession>
<protein>
    <recommendedName>
        <fullName evidence="1">SET domain-containing protein</fullName>
    </recommendedName>
</protein>
<dbReference type="PROSITE" id="PS50280">
    <property type="entry name" value="SET"/>
    <property type="match status" value="1"/>
</dbReference>
<name>A0AA88QEL9_9ASTE</name>
<evidence type="ECO:0000313" key="2">
    <source>
        <dbReference type="EMBL" id="KAK2969034.1"/>
    </source>
</evidence>
<dbReference type="Proteomes" id="UP001187471">
    <property type="component" value="Unassembled WGS sequence"/>
</dbReference>
<dbReference type="CDD" id="cd20071">
    <property type="entry name" value="SET_SMYD"/>
    <property type="match status" value="1"/>
</dbReference>
<sequence>MREAEQPPAMEEEKLQQLRSKATELLLREEWRESIQAYSHFITLCQTYIQNTTRDPNYLSKLQKSLCLAFSNRAEARSRLKDFSEALRDCDDALKMESTHFKTLICKGKILLNLDRYSKALDCFKVAIQDPQANANSETLNGYLGKCKKLEFLSKSGAFDISDWVLNGFRGKSPELAEYIGAVEIKKSEISGRGLFATRNIDIGTPFLVTKAIATERGILPQNTDSSESVQLVMWKNFIDKVAEASSISKKTHHLVCKLSTGEDNETLEVPDINLFRPEVEERIFSNENLEMGRMLSILDVNSLVEDAISAKVLGKNSDYYGIGLWLLASFVNHSCNPNAKRLHIGDHVIVHASRDIKAGEEVTFAYFDVLLPLSKRKQMATNWGFSCNCKRCRVEEGVCWKQDMREIEIGIERGVDLGGVIYRLEEGMRRWMVRGKGKGYLRASFWGAYSEVFESDKLIRRWGRRIPAMEAVVDSVMDAVGSDERILKVFMEGVKRNGGGAGGNLVEMERAMKLGRGVYGKVMKKQAMRNLLELTGMNEQS</sequence>
<dbReference type="InterPro" id="IPR053209">
    <property type="entry name" value="Gramillin-biosynth_MTr"/>
</dbReference>
<keyword evidence="3" id="KW-1185">Reference proteome</keyword>
<organism evidence="2 3">
    <name type="scientific">Escallonia rubra</name>
    <dbReference type="NCBI Taxonomy" id="112253"/>
    <lineage>
        <taxon>Eukaryota</taxon>
        <taxon>Viridiplantae</taxon>
        <taxon>Streptophyta</taxon>
        <taxon>Embryophyta</taxon>
        <taxon>Tracheophyta</taxon>
        <taxon>Spermatophyta</taxon>
        <taxon>Magnoliopsida</taxon>
        <taxon>eudicotyledons</taxon>
        <taxon>Gunneridae</taxon>
        <taxon>Pentapetalae</taxon>
        <taxon>asterids</taxon>
        <taxon>campanulids</taxon>
        <taxon>Escalloniales</taxon>
        <taxon>Escalloniaceae</taxon>
        <taxon>Escallonia</taxon>
    </lineage>
</organism>
<dbReference type="SUPFAM" id="SSF48452">
    <property type="entry name" value="TPR-like"/>
    <property type="match status" value="1"/>
</dbReference>
<reference evidence="2" key="1">
    <citation type="submission" date="2022-12" db="EMBL/GenBank/DDBJ databases">
        <title>Draft genome assemblies for two species of Escallonia (Escalloniales).</title>
        <authorList>
            <person name="Chanderbali A."/>
            <person name="Dervinis C."/>
            <person name="Anghel I."/>
            <person name="Soltis D."/>
            <person name="Soltis P."/>
            <person name="Zapata F."/>
        </authorList>
    </citation>
    <scope>NUCLEOTIDE SEQUENCE</scope>
    <source>
        <strain evidence="2">UCBG92.1500</strain>
        <tissue evidence="2">Leaf</tissue>
    </source>
</reference>
<dbReference type="Gene3D" id="2.170.270.10">
    <property type="entry name" value="SET domain"/>
    <property type="match status" value="1"/>
</dbReference>
<proteinExistence type="predicted"/>
<dbReference type="InterPro" id="IPR001214">
    <property type="entry name" value="SET_dom"/>
</dbReference>
<dbReference type="EMBL" id="JAVXUO010002860">
    <property type="protein sequence ID" value="KAK2969034.1"/>
    <property type="molecule type" value="Genomic_DNA"/>
</dbReference>
<dbReference type="SMART" id="SM00317">
    <property type="entry name" value="SET"/>
    <property type="match status" value="1"/>
</dbReference>
<dbReference type="SMART" id="SM00028">
    <property type="entry name" value="TPR"/>
    <property type="match status" value="3"/>
</dbReference>
<dbReference type="InterPro" id="IPR019734">
    <property type="entry name" value="TPR_rpt"/>
</dbReference>